<keyword evidence="3" id="KW-1185">Reference proteome</keyword>
<feature type="domain" description="Carboxymuconolactone decarboxylase-like" evidence="1">
    <location>
        <begin position="12"/>
        <end position="94"/>
    </location>
</feature>
<comment type="caution">
    <text evidence="2">The sequence shown here is derived from an EMBL/GenBank/DDBJ whole genome shotgun (WGS) entry which is preliminary data.</text>
</comment>
<dbReference type="RefSeq" id="WP_014218198.1">
    <property type="nucleotide sequence ID" value="NZ_LWBO01000003.1"/>
</dbReference>
<dbReference type="EMBL" id="LWBO01000003">
    <property type="protein sequence ID" value="OQP53259.1"/>
    <property type="molecule type" value="Genomic_DNA"/>
</dbReference>
<proteinExistence type="predicted"/>
<dbReference type="Gene3D" id="1.20.1290.10">
    <property type="entry name" value="AhpD-like"/>
    <property type="match status" value="1"/>
</dbReference>
<accession>A0ABX3P2P0</accession>
<evidence type="ECO:0000313" key="2">
    <source>
        <dbReference type="EMBL" id="OQP53259.1"/>
    </source>
</evidence>
<name>A0ABX3P2P0_9BACT</name>
<sequence>MSKRIDLQQLQPKAYEAMYALEKYLSQSKIEPLLKELIKIRVSQINGCSYCINMHTKDARKLGETEQRIYGLSAWRETPFYNDTERAVLALAEEITHISVHGVSDETYNEALKQLGEEKLAQVIMAIITINAWNRIGVSTHMRPTLDHM</sequence>
<dbReference type="PANTHER" id="PTHR34846">
    <property type="entry name" value="4-CARBOXYMUCONOLACTONE DECARBOXYLASE FAMILY PROTEIN (AFU_ORTHOLOGUE AFUA_6G11590)"/>
    <property type="match status" value="1"/>
</dbReference>
<dbReference type="InterPro" id="IPR029032">
    <property type="entry name" value="AhpD-like"/>
</dbReference>
<dbReference type="InterPro" id="IPR004675">
    <property type="entry name" value="AhpD_core"/>
</dbReference>
<dbReference type="SUPFAM" id="SSF69118">
    <property type="entry name" value="AhpD-like"/>
    <property type="match status" value="1"/>
</dbReference>
<evidence type="ECO:0000259" key="1">
    <source>
        <dbReference type="Pfam" id="PF02627"/>
    </source>
</evidence>
<dbReference type="PANTHER" id="PTHR34846:SF10">
    <property type="entry name" value="CYTOPLASMIC PROTEIN"/>
    <property type="match status" value="1"/>
</dbReference>
<evidence type="ECO:0000313" key="3">
    <source>
        <dbReference type="Proteomes" id="UP000192277"/>
    </source>
</evidence>
<organism evidence="2 3">
    <name type="scientific">Niastella koreensis</name>
    <dbReference type="NCBI Taxonomy" id="354356"/>
    <lineage>
        <taxon>Bacteria</taxon>
        <taxon>Pseudomonadati</taxon>
        <taxon>Bacteroidota</taxon>
        <taxon>Chitinophagia</taxon>
        <taxon>Chitinophagales</taxon>
        <taxon>Chitinophagaceae</taxon>
        <taxon>Niastella</taxon>
    </lineage>
</organism>
<dbReference type="InterPro" id="IPR003779">
    <property type="entry name" value="CMD-like"/>
</dbReference>
<dbReference type="Proteomes" id="UP000192277">
    <property type="component" value="Unassembled WGS sequence"/>
</dbReference>
<reference evidence="2 3" key="1">
    <citation type="submission" date="2016-04" db="EMBL/GenBank/DDBJ databases">
        <authorList>
            <person name="Chen L."/>
            <person name="Zhuang W."/>
            <person name="Wang G."/>
        </authorList>
    </citation>
    <scope>NUCLEOTIDE SEQUENCE [LARGE SCALE GENOMIC DNA]</scope>
    <source>
        <strain evidence="3">GR20</strain>
    </source>
</reference>
<gene>
    <name evidence="2" type="ORF">A4D02_22990</name>
</gene>
<protein>
    <recommendedName>
        <fullName evidence="1">Carboxymuconolactone decarboxylase-like domain-containing protein</fullName>
    </recommendedName>
</protein>
<dbReference type="Pfam" id="PF02627">
    <property type="entry name" value="CMD"/>
    <property type="match status" value="1"/>
</dbReference>
<dbReference type="NCBIfam" id="TIGR00778">
    <property type="entry name" value="ahpD_dom"/>
    <property type="match status" value="1"/>
</dbReference>